<sequence>MFGCGYIIAWLTVPSIYTAFTVHEIGNIPFVCPNSYNYSLPSLQITCQIRAINLTLIWVFSTFLVFSVILFIVSEDDNDIGYRDDTGNIDEIPLAVATVVEDVTSGNNDIDNLNTS</sequence>
<feature type="transmembrane region" description="Helical" evidence="1">
    <location>
        <begin position="51"/>
        <end position="73"/>
    </location>
</feature>
<organism evidence="2 3">
    <name type="scientific">Diversispora eburnea</name>
    <dbReference type="NCBI Taxonomy" id="1213867"/>
    <lineage>
        <taxon>Eukaryota</taxon>
        <taxon>Fungi</taxon>
        <taxon>Fungi incertae sedis</taxon>
        <taxon>Mucoromycota</taxon>
        <taxon>Glomeromycotina</taxon>
        <taxon>Glomeromycetes</taxon>
        <taxon>Diversisporales</taxon>
        <taxon>Diversisporaceae</taxon>
        <taxon>Diversispora</taxon>
    </lineage>
</organism>
<name>A0A9N8V008_9GLOM</name>
<keyword evidence="1" id="KW-0812">Transmembrane</keyword>
<dbReference type="EMBL" id="CAJVPK010000047">
    <property type="protein sequence ID" value="CAG8437553.1"/>
    <property type="molecule type" value="Genomic_DNA"/>
</dbReference>
<gene>
    <name evidence="2" type="ORF">DEBURN_LOCUS1147</name>
</gene>
<reference evidence="2" key="1">
    <citation type="submission" date="2021-06" db="EMBL/GenBank/DDBJ databases">
        <authorList>
            <person name="Kallberg Y."/>
            <person name="Tangrot J."/>
            <person name="Rosling A."/>
        </authorList>
    </citation>
    <scope>NUCLEOTIDE SEQUENCE</scope>
    <source>
        <strain evidence="2">AZ414A</strain>
    </source>
</reference>
<evidence type="ECO:0000256" key="1">
    <source>
        <dbReference type="SAM" id="Phobius"/>
    </source>
</evidence>
<keyword evidence="3" id="KW-1185">Reference proteome</keyword>
<evidence type="ECO:0000313" key="3">
    <source>
        <dbReference type="Proteomes" id="UP000789706"/>
    </source>
</evidence>
<comment type="caution">
    <text evidence="2">The sequence shown here is derived from an EMBL/GenBank/DDBJ whole genome shotgun (WGS) entry which is preliminary data.</text>
</comment>
<evidence type="ECO:0000313" key="2">
    <source>
        <dbReference type="EMBL" id="CAG8437553.1"/>
    </source>
</evidence>
<dbReference type="Proteomes" id="UP000789706">
    <property type="component" value="Unassembled WGS sequence"/>
</dbReference>
<dbReference type="AlphaFoldDB" id="A0A9N8V008"/>
<proteinExistence type="predicted"/>
<keyword evidence="1" id="KW-1133">Transmembrane helix</keyword>
<protein>
    <submittedName>
        <fullName evidence="2">7143_t:CDS:1</fullName>
    </submittedName>
</protein>
<dbReference type="OrthoDB" id="2420489at2759"/>
<accession>A0A9N8V008</accession>
<keyword evidence="1" id="KW-0472">Membrane</keyword>